<evidence type="ECO:0000256" key="1">
    <source>
        <dbReference type="SAM" id="MobiDB-lite"/>
    </source>
</evidence>
<dbReference type="RefSeq" id="WP_148591652.1">
    <property type="nucleotide sequence ID" value="NZ_CP042997.1"/>
</dbReference>
<dbReference type="CDD" id="cd00090">
    <property type="entry name" value="HTH_ARSR"/>
    <property type="match status" value="1"/>
</dbReference>
<dbReference type="Gene3D" id="1.10.10.10">
    <property type="entry name" value="Winged helix-like DNA-binding domain superfamily/Winged helix DNA-binding domain"/>
    <property type="match status" value="1"/>
</dbReference>
<keyword evidence="3" id="KW-1185">Reference proteome</keyword>
<dbReference type="AlphaFoldDB" id="A0A5B9VW46"/>
<evidence type="ECO:0000313" key="3">
    <source>
        <dbReference type="Proteomes" id="UP000324233"/>
    </source>
</evidence>
<dbReference type="Proteomes" id="UP000324233">
    <property type="component" value="Chromosome"/>
</dbReference>
<proteinExistence type="predicted"/>
<sequence>MCAQKNTSSRKHGPKSPPPEPARGERDAVDGPATTARAEATPIPAPIGQFLNTADRVLQLLRAPGAGPLSLDEIADRLRLDFGAVASNVRFLAREGLIRQEPPAEVRYSAPLETTLDEALEGLGEEAVVIADTPLEATAAGRGGPPTLPIGEDSDAIRVYCLMSGNPEKTWTFRELLGVAGDVGLPMSAERIGRLLLNLEGRGRIHAQGDGPVETLLFRILDRTFLAACPG</sequence>
<organism evidence="2 3">
    <name type="scientific">Aquisphaera giovannonii</name>
    <dbReference type="NCBI Taxonomy" id="406548"/>
    <lineage>
        <taxon>Bacteria</taxon>
        <taxon>Pseudomonadati</taxon>
        <taxon>Planctomycetota</taxon>
        <taxon>Planctomycetia</taxon>
        <taxon>Isosphaerales</taxon>
        <taxon>Isosphaeraceae</taxon>
        <taxon>Aquisphaera</taxon>
    </lineage>
</organism>
<dbReference type="InterPro" id="IPR036390">
    <property type="entry name" value="WH_DNA-bd_sf"/>
</dbReference>
<evidence type="ECO:0000313" key="2">
    <source>
        <dbReference type="EMBL" id="QEH32458.1"/>
    </source>
</evidence>
<dbReference type="EMBL" id="CP042997">
    <property type="protein sequence ID" value="QEH32458.1"/>
    <property type="molecule type" value="Genomic_DNA"/>
</dbReference>
<reference evidence="2 3" key="1">
    <citation type="submission" date="2019-08" db="EMBL/GenBank/DDBJ databases">
        <title>Deep-cultivation of Planctomycetes and their phenomic and genomic characterization uncovers novel biology.</title>
        <authorList>
            <person name="Wiegand S."/>
            <person name="Jogler M."/>
            <person name="Boedeker C."/>
            <person name="Pinto D."/>
            <person name="Vollmers J."/>
            <person name="Rivas-Marin E."/>
            <person name="Kohn T."/>
            <person name="Peeters S.H."/>
            <person name="Heuer A."/>
            <person name="Rast P."/>
            <person name="Oberbeckmann S."/>
            <person name="Bunk B."/>
            <person name="Jeske O."/>
            <person name="Meyerdierks A."/>
            <person name="Storesund J.E."/>
            <person name="Kallscheuer N."/>
            <person name="Luecker S."/>
            <person name="Lage O.M."/>
            <person name="Pohl T."/>
            <person name="Merkel B.J."/>
            <person name="Hornburger P."/>
            <person name="Mueller R.-W."/>
            <person name="Bruemmer F."/>
            <person name="Labrenz M."/>
            <person name="Spormann A.M."/>
            <person name="Op den Camp H."/>
            <person name="Overmann J."/>
            <person name="Amann R."/>
            <person name="Jetten M.S.M."/>
            <person name="Mascher T."/>
            <person name="Medema M.H."/>
            <person name="Devos D.P."/>
            <person name="Kaster A.-K."/>
            <person name="Ovreas L."/>
            <person name="Rohde M."/>
            <person name="Galperin M.Y."/>
            <person name="Jogler C."/>
        </authorList>
    </citation>
    <scope>NUCLEOTIDE SEQUENCE [LARGE SCALE GENOMIC DNA]</scope>
    <source>
        <strain evidence="2 3">OJF2</strain>
    </source>
</reference>
<name>A0A5B9VW46_9BACT</name>
<dbReference type="GO" id="GO:0006355">
    <property type="term" value="P:regulation of DNA-templated transcription"/>
    <property type="evidence" value="ECO:0007669"/>
    <property type="project" value="UniProtKB-ARBA"/>
</dbReference>
<protein>
    <recommendedName>
        <fullName evidence="4">MarR family protein</fullName>
    </recommendedName>
</protein>
<dbReference type="KEGG" id="agv:OJF2_09290"/>
<dbReference type="OrthoDB" id="8795430at2"/>
<dbReference type="SUPFAM" id="SSF46785">
    <property type="entry name" value="Winged helix' DNA-binding domain"/>
    <property type="match status" value="1"/>
</dbReference>
<dbReference type="InterPro" id="IPR011991">
    <property type="entry name" value="ArsR-like_HTH"/>
</dbReference>
<evidence type="ECO:0008006" key="4">
    <source>
        <dbReference type="Google" id="ProtNLM"/>
    </source>
</evidence>
<accession>A0A5B9VW46</accession>
<dbReference type="InterPro" id="IPR036388">
    <property type="entry name" value="WH-like_DNA-bd_sf"/>
</dbReference>
<gene>
    <name evidence="2" type="ORF">OJF2_09290</name>
</gene>
<feature type="region of interest" description="Disordered" evidence="1">
    <location>
        <begin position="1"/>
        <end position="44"/>
    </location>
</feature>